<dbReference type="GO" id="GO:0016491">
    <property type="term" value="F:oxidoreductase activity"/>
    <property type="evidence" value="ECO:0007669"/>
    <property type="project" value="UniProtKB-KW"/>
</dbReference>
<dbReference type="InterPro" id="IPR000683">
    <property type="entry name" value="Gfo/Idh/MocA-like_OxRdtase_N"/>
</dbReference>
<sequence length="342" mass="37686">MKKKVRLGIIGAGRIGQIHATNVLQSPQAELVVVSDVYFDSEVQARLHSYGVETTDDYLTVLRREDVDAVLVCSSTDTHIDMISEAAANGKHVFCEKPVSLETAKTKMAIAKAEAQGIALQIGFNRRFDPNVQEAKAQLEQGRIGALHSLRIISRDPAPPPAEYVARSGGLFKDMAIHDLDMARYLTGKEVEEVYVRAACLVDPMFATHDDVDTATTVLTFTDGTFATIENSRRAVYGYDQRIELFGEKGMIQVGNQQESTVQISGEGHIESAKPQAFFLERYATSYRNELEQFLYAITFGGTVPCTGKDALVAEELADACRLSWKEKKPILFTARPNTSKG</sequence>
<dbReference type="Pfam" id="PF22725">
    <property type="entry name" value="GFO_IDH_MocA_C3"/>
    <property type="match status" value="1"/>
</dbReference>
<dbReference type="NCBIfam" id="TIGR04380">
    <property type="entry name" value="myo_inos_iolG"/>
    <property type="match status" value="1"/>
</dbReference>
<dbReference type="PANTHER" id="PTHR42840:SF3">
    <property type="entry name" value="BINDING ROSSMANN FOLD OXIDOREDUCTASE, PUTATIVE (AFU_ORTHOLOGUE AFUA_2G10240)-RELATED"/>
    <property type="match status" value="1"/>
</dbReference>
<proteinExistence type="inferred from homology"/>
<dbReference type="SUPFAM" id="SSF51735">
    <property type="entry name" value="NAD(P)-binding Rossmann-fold domains"/>
    <property type="match status" value="1"/>
</dbReference>
<dbReference type="GO" id="GO:0000166">
    <property type="term" value="F:nucleotide binding"/>
    <property type="evidence" value="ECO:0007669"/>
    <property type="project" value="InterPro"/>
</dbReference>
<keyword evidence="2" id="KW-0560">Oxidoreductase</keyword>
<organism evidence="5 6">
    <name type="scientific">Aureibacillus halotolerans</name>
    <dbReference type="NCBI Taxonomy" id="1508390"/>
    <lineage>
        <taxon>Bacteria</taxon>
        <taxon>Bacillati</taxon>
        <taxon>Bacillota</taxon>
        <taxon>Bacilli</taxon>
        <taxon>Bacillales</taxon>
        <taxon>Bacillaceae</taxon>
        <taxon>Aureibacillus</taxon>
    </lineage>
</organism>
<dbReference type="Proteomes" id="UP000295632">
    <property type="component" value="Unassembled WGS sequence"/>
</dbReference>
<evidence type="ECO:0000256" key="1">
    <source>
        <dbReference type="ARBA" id="ARBA00010928"/>
    </source>
</evidence>
<dbReference type="Pfam" id="PF01408">
    <property type="entry name" value="GFO_IDH_MocA"/>
    <property type="match status" value="1"/>
</dbReference>
<dbReference type="InterPro" id="IPR036291">
    <property type="entry name" value="NAD(P)-bd_dom_sf"/>
</dbReference>
<comment type="caution">
    <text evidence="5">The sequence shown here is derived from an EMBL/GenBank/DDBJ whole genome shotgun (WGS) entry which is preliminary data.</text>
</comment>
<evidence type="ECO:0000313" key="6">
    <source>
        <dbReference type="Proteomes" id="UP000295632"/>
    </source>
</evidence>
<name>A0A4R6U8C3_9BACI</name>
<dbReference type="AlphaFoldDB" id="A0A4R6U8C3"/>
<dbReference type="Gene3D" id="3.30.360.10">
    <property type="entry name" value="Dihydrodipicolinate Reductase, domain 2"/>
    <property type="match status" value="1"/>
</dbReference>
<dbReference type="EMBL" id="SNYJ01000004">
    <property type="protein sequence ID" value="TDQ41029.1"/>
    <property type="molecule type" value="Genomic_DNA"/>
</dbReference>
<dbReference type="InterPro" id="IPR030827">
    <property type="entry name" value="Myo_inos_IolG"/>
</dbReference>
<evidence type="ECO:0000259" key="4">
    <source>
        <dbReference type="Pfam" id="PF22725"/>
    </source>
</evidence>
<evidence type="ECO:0000259" key="3">
    <source>
        <dbReference type="Pfam" id="PF01408"/>
    </source>
</evidence>
<comment type="similarity">
    <text evidence="1">Belongs to the Gfo/Idh/MocA family.</text>
</comment>
<evidence type="ECO:0000313" key="5">
    <source>
        <dbReference type="EMBL" id="TDQ41029.1"/>
    </source>
</evidence>
<accession>A0A4R6U8C3</accession>
<dbReference type="OrthoDB" id="9815825at2"/>
<dbReference type="InterPro" id="IPR055170">
    <property type="entry name" value="GFO_IDH_MocA-like_dom"/>
</dbReference>
<dbReference type="PANTHER" id="PTHR42840">
    <property type="entry name" value="NAD(P)-BINDING ROSSMANN-FOLD SUPERFAMILY PROTEIN-RELATED"/>
    <property type="match status" value="1"/>
</dbReference>
<reference evidence="5 6" key="1">
    <citation type="submission" date="2019-03" db="EMBL/GenBank/DDBJ databases">
        <title>Genomic Encyclopedia of Type Strains, Phase IV (KMG-IV): sequencing the most valuable type-strain genomes for metagenomic binning, comparative biology and taxonomic classification.</title>
        <authorList>
            <person name="Goeker M."/>
        </authorList>
    </citation>
    <scope>NUCLEOTIDE SEQUENCE [LARGE SCALE GENOMIC DNA]</scope>
    <source>
        <strain evidence="5 6">DSM 28697</strain>
    </source>
</reference>
<dbReference type="SUPFAM" id="SSF55347">
    <property type="entry name" value="Glyceraldehyde-3-phosphate dehydrogenase-like, C-terminal domain"/>
    <property type="match status" value="1"/>
</dbReference>
<feature type="domain" description="Gfo/Idh/MocA-like oxidoreductase N-terminal" evidence="3">
    <location>
        <begin position="6"/>
        <end position="124"/>
    </location>
</feature>
<feature type="domain" description="GFO/IDH/MocA-like oxidoreductase" evidence="4">
    <location>
        <begin position="132"/>
        <end position="252"/>
    </location>
</feature>
<keyword evidence="6" id="KW-1185">Reference proteome</keyword>
<evidence type="ECO:0000256" key="2">
    <source>
        <dbReference type="ARBA" id="ARBA00023002"/>
    </source>
</evidence>
<protein>
    <submittedName>
        <fullName evidence="5">Myo-inositol 2-dehydrogenase/D-chiro-inositol 1-dehydrogenase</fullName>
    </submittedName>
</protein>
<gene>
    <name evidence="5" type="ORF">EV213_10426</name>
</gene>
<dbReference type="Gene3D" id="3.40.50.720">
    <property type="entry name" value="NAD(P)-binding Rossmann-like Domain"/>
    <property type="match status" value="1"/>
</dbReference>
<dbReference type="RefSeq" id="WP_133579636.1">
    <property type="nucleotide sequence ID" value="NZ_SNYJ01000004.1"/>
</dbReference>